<dbReference type="Proteomes" id="UP000177122">
    <property type="component" value="Unassembled WGS sequence"/>
</dbReference>
<reference evidence="1 2" key="1">
    <citation type="journal article" date="2016" name="Nat. Commun.">
        <title>Thousands of microbial genomes shed light on interconnected biogeochemical processes in an aquifer system.</title>
        <authorList>
            <person name="Anantharaman K."/>
            <person name="Brown C.T."/>
            <person name="Hug L.A."/>
            <person name="Sharon I."/>
            <person name="Castelle C.J."/>
            <person name="Probst A.J."/>
            <person name="Thomas B.C."/>
            <person name="Singh A."/>
            <person name="Wilkins M.J."/>
            <person name="Karaoz U."/>
            <person name="Brodie E.L."/>
            <person name="Williams K.H."/>
            <person name="Hubbard S.S."/>
            <person name="Banfield J.F."/>
        </authorList>
    </citation>
    <scope>NUCLEOTIDE SEQUENCE [LARGE SCALE GENOMIC DNA]</scope>
</reference>
<dbReference type="AlphaFoldDB" id="A0A1G2CY96"/>
<accession>A0A1G2CY96</accession>
<proteinExistence type="predicted"/>
<dbReference type="EMBL" id="MHLI01000008">
    <property type="protein sequence ID" value="OGZ05660.1"/>
    <property type="molecule type" value="Genomic_DNA"/>
</dbReference>
<comment type="caution">
    <text evidence="1">The sequence shown here is derived from an EMBL/GenBank/DDBJ whole genome shotgun (WGS) entry which is preliminary data.</text>
</comment>
<gene>
    <name evidence="1" type="ORF">A2845_04870</name>
</gene>
<sequence length="65" mass="7673">MTARKTFKQYSHVQLESFLFAASHYISNLNYFHILSLRENIRFKGEALVFVEKNKKRRLLIGVAV</sequence>
<evidence type="ECO:0000313" key="1">
    <source>
        <dbReference type="EMBL" id="OGZ05660.1"/>
    </source>
</evidence>
<name>A0A1G2CY96_9BACT</name>
<evidence type="ECO:0000313" key="2">
    <source>
        <dbReference type="Proteomes" id="UP000177122"/>
    </source>
</evidence>
<organism evidence="1 2">
    <name type="scientific">Candidatus Lloydbacteria bacterium RIFCSPHIGHO2_01_FULL_49_22</name>
    <dbReference type="NCBI Taxonomy" id="1798658"/>
    <lineage>
        <taxon>Bacteria</taxon>
        <taxon>Candidatus Lloydiibacteriota</taxon>
    </lineage>
</organism>
<protein>
    <submittedName>
        <fullName evidence="1">Uncharacterized protein</fullName>
    </submittedName>
</protein>